<dbReference type="GO" id="GO:0005739">
    <property type="term" value="C:mitochondrion"/>
    <property type="evidence" value="ECO:0007669"/>
    <property type="project" value="TreeGrafter"/>
</dbReference>
<feature type="compositionally biased region" description="Basic and acidic residues" evidence="8">
    <location>
        <begin position="48"/>
        <end position="70"/>
    </location>
</feature>
<feature type="compositionally biased region" description="Basic residues" evidence="8">
    <location>
        <begin position="71"/>
        <end position="80"/>
    </location>
</feature>
<evidence type="ECO:0000313" key="10">
    <source>
        <dbReference type="EMBL" id="KAF8677570.1"/>
    </source>
</evidence>
<accession>A0A8H7H6A2</accession>
<keyword evidence="7" id="KW-0342">GTP-binding</keyword>
<evidence type="ECO:0000256" key="7">
    <source>
        <dbReference type="ARBA" id="ARBA00023134"/>
    </source>
</evidence>
<evidence type="ECO:0000256" key="1">
    <source>
        <dbReference type="ARBA" id="ARBA00001946"/>
    </source>
</evidence>
<keyword evidence="6" id="KW-0460">Magnesium</keyword>
<protein>
    <recommendedName>
        <fullName evidence="3">GTP-binding protein 8</fullName>
    </recommendedName>
</protein>
<dbReference type="NCBIfam" id="TIGR03598">
    <property type="entry name" value="GTPase_YsxC"/>
    <property type="match status" value="1"/>
</dbReference>
<dbReference type="GO" id="GO:0016787">
    <property type="term" value="F:hydrolase activity"/>
    <property type="evidence" value="ECO:0007669"/>
    <property type="project" value="UniProtKB-KW"/>
</dbReference>
<comment type="cofactor">
    <cofactor evidence="1">
        <name>Mg(2+)</name>
        <dbReference type="ChEBI" id="CHEBI:18420"/>
    </cofactor>
</comment>
<dbReference type="InterPro" id="IPR052279">
    <property type="entry name" value="EngB_GTPase"/>
</dbReference>
<evidence type="ECO:0000313" key="11">
    <source>
        <dbReference type="Proteomes" id="UP000650582"/>
    </source>
</evidence>
<evidence type="ECO:0000256" key="8">
    <source>
        <dbReference type="SAM" id="MobiDB-lite"/>
    </source>
</evidence>
<dbReference type="Pfam" id="PF01926">
    <property type="entry name" value="MMR_HSR1"/>
    <property type="match status" value="1"/>
</dbReference>
<keyword evidence="4" id="KW-0479">Metal-binding</keyword>
<reference evidence="10" key="1">
    <citation type="submission" date="2020-09" db="EMBL/GenBank/DDBJ databases">
        <title>Comparative genome analyses of four rice-infecting Rhizoctonia solani isolates reveal extensive enrichment of homogalacturonan modification genes.</title>
        <authorList>
            <person name="Lee D.-Y."/>
            <person name="Jeon J."/>
            <person name="Kim K.-T."/>
            <person name="Cheong K."/>
            <person name="Song H."/>
            <person name="Choi G."/>
            <person name="Ko J."/>
            <person name="Opiyo S.O."/>
            <person name="Zuo S."/>
            <person name="Madhav S."/>
            <person name="Lee Y.-H."/>
            <person name="Wang G.-L."/>
        </authorList>
    </citation>
    <scope>NUCLEOTIDE SEQUENCE</scope>
    <source>
        <strain evidence="10">AG1-IA YN-7</strain>
    </source>
</reference>
<comment type="similarity">
    <text evidence="2">Belongs to the TRAFAC class TrmE-Era-EngA-EngB-Septin-like GTPase superfamily. EngB GTPase family.</text>
</comment>
<dbReference type="GO" id="GO:0005525">
    <property type="term" value="F:GTP binding"/>
    <property type="evidence" value="ECO:0007669"/>
    <property type="project" value="UniProtKB-KW"/>
</dbReference>
<dbReference type="AlphaFoldDB" id="A0A8H7H6A2"/>
<dbReference type="InterPro" id="IPR030393">
    <property type="entry name" value="G_ENGB_dom"/>
</dbReference>
<feature type="domain" description="EngB-type G" evidence="9">
    <location>
        <begin position="167"/>
        <end position="347"/>
    </location>
</feature>
<dbReference type="GO" id="GO:0046872">
    <property type="term" value="F:metal ion binding"/>
    <property type="evidence" value="ECO:0007669"/>
    <property type="project" value="UniProtKB-KW"/>
</dbReference>
<proteinExistence type="inferred from homology"/>
<comment type="caution">
    <text evidence="10">The sequence shown here is derived from an EMBL/GenBank/DDBJ whole genome shotgun (WGS) entry which is preliminary data.</text>
</comment>
<keyword evidence="5" id="KW-0547">Nucleotide-binding</keyword>
<dbReference type="PROSITE" id="PS51706">
    <property type="entry name" value="G_ENGB"/>
    <property type="match status" value="1"/>
</dbReference>
<gene>
    <name evidence="10" type="ORF">RHS04_05879</name>
</gene>
<evidence type="ECO:0000256" key="2">
    <source>
        <dbReference type="ARBA" id="ARBA00009638"/>
    </source>
</evidence>
<dbReference type="SUPFAM" id="SSF52540">
    <property type="entry name" value="P-loop containing nucleoside triphosphate hydrolases"/>
    <property type="match status" value="1"/>
</dbReference>
<organism evidence="10 11">
    <name type="scientific">Rhizoctonia solani</name>
    <dbReference type="NCBI Taxonomy" id="456999"/>
    <lineage>
        <taxon>Eukaryota</taxon>
        <taxon>Fungi</taxon>
        <taxon>Dikarya</taxon>
        <taxon>Basidiomycota</taxon>
        <taxon>Agaricomycotina</taxon>
        <taxon>Agaricomycetes</taxon>
        <taxon>Cantharellales</taxon>
        <taxon>Ceratobasidiaceae</taxon>
        <taxon>Rhizoctonia</taxon>
    </lineage>
</organism>
<feature type="region of interest" description="Disordered" evidence="8">
    <location>
        <begin position="1"/>
        <end position="27"/>
    </location>
</feature>
<feature type="region of interest" description="Disordered" evidence="8">
    <location>
        <begin position="39"/>
        <end position="101"/>
    </location>
</feature>
<sequence length="347" mass="38734">MKEVREDKEWGAERLRATDRKNRWSKSEFGRIGANVVRMSATTAWDPRVSEGRGGGAKESHESDGPERGGRRARRARGTGRRGGDEVAVTGESSDHVTKTRLDPNQSTTIMRVSRICRKLSSQIFDTPGACKFLVSSPTPDSLPRESKAEVKLLNWGVRLIIYRRESKSKVESLGRANVGKSSLLNSIMGRTNLVITSSKPGRTQALNFFQVGPNVHELTLVDAPGYGQRGRPEWGKVFEHYLETRKSLRRIFLLINAKHGFSEFDEMMLQDIDRRFKQAAGLSSSYQLVLTKIDEVKPQEIPQVRSKVEHEARKITGFGSDILLTSTKGNGFGVNNLRHAIIEACG</sequence>
<dbReference type="PANTHER" id="PTHR46498:SF1">
    <property type="entry name" value="GTP-BINDING PROTEIN 8"/>
    <property type="match status" value="1"/>
</dbReference>
<evidence type="ECO:0000259" key="9">
    <source>
        <dbReference type="PROSITE" id="PS51706"/>
    </source>
</evidence>
<evidence type="ECO:0000256" key="4">
    <source>
        <dbReference type="ARBA" id="ARBA00022723"/>
    </source>
</evidence>
<dbReference type="InterPro" id="IPR019987">
    <property type="entry name" value="GTP-bd_ribosome_bio_YsxC"/>
</dbReference>
<name>A0A8H7H6A2_9AGAM</name>
<dbReference type="PANTHER" id="PTHR46498">
    <property type="entry name" value="GTP-BINDING PROTEIN 8"/>
    <property type="match status" value="1"/>
</dbReference>
<dbReference type="EMBL" id="JACYCC010000040">
    <property type="protein sequence ID" value="KAF8677570.1"/>
    <property type="molecule type" value="Genomic_DNA"/>
</dbReference>
<dbReference type="Proteomes" id="UP000650582">
    <property type="component" value="Unassembled WGS sequence"/>
</dbReference>
<dbReference type="CDD" id="cd01876">
    <property type="entry name" value="YihA_EngB"/>
    <property type="match status" value="1"/>
</dbReference>
<dbReference type="InterPro" id="IPR027417">
    <property type="entry name" value="P-loop_NTPase"/>
</dbReference>
<dbReference type="InterPro" id="IPR006073">
    <property type="entry name" value="GTP-bd"/>
</dbReference>
<evidence type="ECO:0000256" key="3">
    <source>
        <dbReference type="ARBA" id="ARBA00015370"/>
    </source>
</evidence>
<evidence type="ECO:0000256" key="5">
    <source>
        <dbReference type="ARBA" id="ARBA00022741"/>
    </source>
</evidence>
<keyword evidence="10" id="KW-0378">Hydrolase</keyword>
<evidence type="ECO:0000256" key="6">
    <source>
        <dbReference type="ARBA" id="ARBA00022842"/>
    </source>
</evidence>
<dbReference type="Gene3D" id="3.40.50.300">
    <property type="entry name" value="P-loop containing nucleotide triphosphate hydrolases"/>
    <property type="match status" value="1"/>
</dbReference>